<accession>A0A0C9TZV5</accession>
<organism evidence="3 4">
    <name type="scientific">Sphaerobolus stellatus (strain SS14)</name>
    <dbReference type="NCBI Taxonomy" id="990650"/>
    <lineage>
        <taxon>Eukaryota</taxon>
        <taxon>Fungi</taxon>
        <taxon>Dikarya</taxon>
        <taxon>Basidiomycota</taxon>
        <taxon>Agaricomycotina</taxon>
        <taxon>Agaricomycetes</taxon>
        <taxon>Phallomycetidae</taxon>
        <taxon>Geastrales</taxon>
        <taxon>Sphaerobolaceae</taxon>
        <taxon>Sphaerobolus</taxon>
    </lineage>
</organism>
<evidence type="ECO:0000313" key="4">
    <source>
        <dbReference type="Proteomes" id="UP000054279"/>
    </source>
</evidence>
<gene>
    <name evidence="3" type="ORF">M422DRAFT_37840</name>
</gene>
<sequence>MSSEPFKGKGLKVSNTPNAPANPPPVVPSSGPEPPKPGPPPRAEEISSPHELTAFVEHILGQLEGKFDDMSGQILEKMNQMSARVDTLETSIQDLLNADLGIPQSPSPFQGSGSGSNSNSGTPTPATIRKSTG</sequence>
<dbReference type="GO" id="GO:0005634">
    <property type="term" value="C:nucleus"/>
    <property type="evidence" value="ECO:0007669"/>
    <property type="project" value="TreeGrafter"/>
</dbReference>
<feature type="compositionally biased region" description="Pro residues" evidence="2">
    <location>
        <begin position="20"/>
        <end position="41"/>
    </location>
</feature>
<feature type="region of interest" description="Disordered" evidence="2">
    <location>
        <begin position="1"/>
        <end position="51"/>
    </location>
</feature>
<dbReference type="Proteomes" id="UP000054279">
    <property type="component" value="Unassembled WGS sequence"/>
</dbReference>
<dbReference type="PANTHER" id="PTHR19424:SF0">
    <property type="entry name" value="HEAT SHOCK FACTOR BINDING PROTEIN 1"/>
    <property type="match status" value="1"/>
</dbReference>
<feature type="compositionally biased region" description="Low complexity" evidence="2">
    <location>
        <begin position="101"/>
        <end position="125"/>
    </location>
</feature>
<comment type="similarity">
    <text evidence="1">Belongs to the HSBP1 family.</text>
</comment>
<proteinExistence type="inferred from homology"/>
<evidence type="ECO:0000313" key="3">
    <source>
        <dbReference type="EMBL" id="KIJ27309.1"/>
    </source>
</evidence>
<dbReference type="GO" id="GO:0003714">
    <property type="term" value="F:transcription corepressor activity"/>
    <property type="evidence" value="ECO:0007669"/>
    <property type="project" value="InterPro"/>
</dbReference>
<keyword evidence="4" id="KW-1185">Reference proteome</keyword>
<dbReference type="Pfam" id="PF06825">
    <property type="entry name" value="HSBP1"/>
    <property type="match status" value="1"/>
</dbReference>
<evidence type="ECO:0000256" key="1">
    <source>
        <dbReference type="ARBA" id="ARBA00006349"/>
    </source>
</evidence>
<name>A0A0C9TZV5_SPHS4</name>
<dbReference type="InterPro" id="IPR009643">
    <property type="entry name" value="HS1-bd"/>
</dbReference>
<dbReference type="Gene3D" id="1.20.5.430">
    <property type="match status" value="1"/>
</dbReference>
<dbReference type="GO" id="GO:0005829">
    <property type="term" value="C:cytosol"/>
    <property type="evidence" value="ECO:0007669"/>
    <property type="project" value="TreeGrafter"/>
</dbReference>
<dbReference type="AlphaFoldDB" id="A0A0C9TZV5"/>
<evidence type="ECO:0008006" key="5">
    <source>
        <dbReference type="Google" id="ProtNLM"/>
    </source>
</evidence>
<dbReference type="PANTHER" id="PTHR19424">
    <property type="entry name" value="HEAT SHOCK FACTOR BINDING PROTEIN 1"/>
    <property type="match status" value="1"/>
</dbReference>
<evidence type="ECO:0000256" key="2">
    <source>
        <dbReference type="SAM" id="MobiDB-lite"/>
    </source>
</evidence>
<protein>
    <recommendedName>
        <fullName evidence="5">Heat shock factor-binding protein 1</fullName>
    </recommendedName>
</protein>
<feature type="region of interest" description="Disordered" evidence="2">
    <location>
        <begin position="99"/>
        <end position="133"/>
    </location>
</feature>
<dbReference type="GO" id="GO:0070370">
    <property type="term" value="P:cellular heat acclimation"/>
    <property type="evidence" value="ECO:0007669"/>
    <property type="project" value="TreeGrafter"/>
</dbReference>
<reference evidence="3 4" key="1">
    <citation type="submission" date="2014-06" db="EMBL/GenBank/DDBJ databases">
        <title>Evolutionary Origins and Diversification of the Mycorrhizal Mutualists.</title>
        <authorList>
            <consortium name="DOE Joint Genome Institute"/>
            <consortium name="Mycorrhizal Genomics Consortium"/>
            <person name="Kohler A."/>
            <person name="Kuo A."/>
            <person name="Nagy L.G."/>
            <person name="Floudas D."/>
            <person name="Copeland A."/>
            <person name="Barry K.W."/>
            <person name="Cichocki N."/>
            <person name="Veneault-Fourrey C."/>
            <person name="LaButti K."/>
            <person name="Lindquist E.A."/>
            <person name="Lipzen A."/>
            <person name="Lundell T."/>
            <person name="Morin E."/>
            <person name="Murat C."/>
            <person name="Riley R."/>
            <person name="Ohm R."/>
            <person name="Sun H."/>
            <person name="Tunlid A."/>
            <person name="Henrissat B."/>
            <person name="Grigoriev I.V."/>
            <person name="Hibbett D.S."/>
            <person name="Martin F."/>
        </authorList>
    </citation>
    <scope>NUCLEOTIDE SEQUENCE [LARGE SCALE GENOMIC DNA]</scope>
    <source>
        <strain evidence="3 4">SS14</strain>
    </source>
</reference>
<dbReference type="OrthoDB" id="4159489at2759"/>
<dbReference type="EMBL" id="KN837339">
    <property type="protein sequence ID" value="KIJ27309.1"/>
    <property type="molecule type" value="Genomic_DNA"/>
</dbReference>
<dbReference type="HOGENOM" id="CLU_153376_0_0_1"/>